<gene>
    <name evidence="1" type="ORF">Pint_21751</name>
</gene>
<evidence type="ECO:0000313" key="2">
    <source>
        <dbReference type="Proteomes" id="UP001163603"/>
    </source>
</evidence>
<sequence length="293" mass="33877">METWFLILISLSISAIITLFFNHFTKKPSHNLPPGPPTIPIIGNFLLIIKTFSELESVLRNLRLRYGPVVTLKIGSKPAIFIADRSLAHQALIQNSSIFADRPPALPSDKIVSCNQHNISSAFYGPTWRILRRNLTSEILHPTRVKAYSHARKWVLGILVNRLKSHSKSGVVCVVDHVRYAMFSLLALMCFGDKLEEEQIKEIERVQRNLLLSFSRFQILNFWPSVGKILFRKRWEELYQITQDKENVLIPLIRARKKMQQEKFKTESEPEQTEIQSYVDTLLDLELPEEEKA</sequence>
<reference evidence="2" key="1">
    <citation type="journal article" date="2023" name="G3 (Bethesda)">
        <title>Genome assembly and association tests identify interacting loci associated with vigor, precocity, and sex in interspecific pistachio rootstocks.</title>
        <authorList>
            <person name="Palmer W."/>
            <person name="Jacygrad E."/>
            <person name="Sagayaradj S."/>
            <person name="Cavanaugh K."/>
            <person name="Han R."/>
            <person name="Bertier L."/>
            <person name="Beede B."/>
            <person name="Kafkas S."/>
            <person name="Golino D."/>
            <person name="Preece J."/>
            <person name="Michelmore R."/>
        </authorList>
    </citation>
    <scope>NUCLEOTIDE SEQUENCE [LARGE SCALE GENOMIC DNA]</scope>
</reference>
<organism evidence="1 2">
    <name type="scientific">Pistacia integerrima</name>
    <dbReference type="NCBI Taxonomy" id="434235"/>
    <lineage>
        <taxon>Eukaryota</taxon>
        <taxon>Viridiplantae</taxon>
        <taxon>Streptophyta</taxon>
        <taxon>Embryophyta</taxon>
        <taxon>Tracheophyta</taxon>
        <taxon>Spermatophyta</taxon>
        <taxon>Magnoliopsida</taxon>
        <taxon>eudicotyledons</taxon>
        <taxon>Gunneridae</taxon>
        <taxon>Pentapetalae</taxon>
        <taxon>rosids</taxon>
        <taxon>malvids</taxon>
        <taxon>Sapindales</taxon>
        <taxon>Anacardiaceae</taxon>
        <taxon>Pistacia</taxon>
    </lineage>
</organism>
<protein>
    <submittedName>
        <fullName evidence="1">Uncharacterized protein</fullName>
    </submittedName>
</protein>
<accession>A0ACC0X9V0</accession>
<evidence type="ECO:0000313" key="1">
    <source>
        <dbReference type="EMBL" id="KAJ0013800.1"/>
    </source>
</evidence>
<proteinExistence type="predicted"/>
<comment type="caution">
    <text evidence="1">The sequence shown here is derived from an EMBL/GenBank/DDBJ whole genome shotgun (WGS) entry which is preliminary data.</text>
</comment>
<dbReference type="EMBL" id="CM047748">
    <property type="protein sequence ID" value="KAJ0013800.1"/>
    <property type="molecule type" value="Genomic_DNA"/>
</dbReference>
<keyword evidence="2" id="KW-1185">Reference proteome</keyword>
<name>A0ACC0X9V0_9ROSI</name>
<dbReference type="Proteomes" id="UP001163603">
    <property type="component" value="Chromosome 13"/>
</dbReference>